<reference evidence="3 4" key="1">
    <citation type="submission" date="2019-02" db="EMBL/GenBank/DDBJ databases">
        <title>Deep-cultivation of Planctomycetes and their phenomic and genomic characterization uncovers novel biology.</title>
        <authorList>
            <person name="Wiegand S."/>
            <person name="Jogler M."/>
            <person name="Boedeker C."/>
            <person name="Pinto D."/>
            <person name="Vollmers J."/>
            <person name="Rivas-Marin E."/>
            <person name="Kohn T."/>
            <person name="Peeters S.H."/>
            <person name="Heuer A."/>
            <person name="Rast P."/>
            <person name="Oberbeckmann S."/>
            <person name="Bunk B."/>
            <person name="Jeske O."/>
            <person name="Meyerdierks A."/>
            <person name="Storesund J.E."/>
            <person name="Kallscheuer N."/>
            <person name="Luecker S."/>
            <person name="Lage O.M."/>
            <person name="Pohl T."/>
            <person name="Merkel B.J."/>
            <person name="Hornburger P."/>
            <person name="Mueller R.-W."/>
            <person name="Bruemmer F."/>
            <person name="Labrenz M."/>
            <person name="Spormann A.M."/>
            <person name="Op Den Camp H."/>
            <person name="Overmann J."/>
            <person name="Amann R."/>
            <person name="Jetten M.S.M."/>
            <person name="Mascher T."/>
            <person name="Medema M.H."/>
            <person name="Devos D.P."/>
            <person name="Kaster A.-K."/>
            <person name="Ovreas L."/>
            <person name="Rohde M."/>
            <person name="Galperin M.Y."/>
            <person name="Jogler C."/>
        </authorList>
    </citation>
    <scope>NUCLEOTIDE SEQUENCE [LARGE SCALE GENOMIC DNA]</scope>
    <source>
        <strain evidence="3 4">Poly41</strain>
    </source>
</reference>
<accession>A0A5C6DJL4</accession>
<dbReference type="EMBL" id="SJPV01000006">
    <property type="protein sequence ID" value="TWU36097.1"/>
    <property type="molecule type" value="Genomic_DNA"/>
</dbReference>
<feature type="compositionally biased region" description="Polar residues" evidence="1">
    <location>
        <begin position="12"/>
        <end position="22"/>
    </location>
</feature>
<protein>
    <recommendedName>
        <fullName evidence="5">DUF4064 domain-containing protein</fullName>
    </recommendedName>
</protein>
<keyword evidence="4" id="KW-1185">Reference proteome</keyword>
<keyword evidence="2" id="KW-0812">Transmembrane</keyword>
<proteinExistence type="predicted"/>
<keyword evidence="2" id="KW-1133">Transmembrane helix</keyword>
<dbReference type="OrthoDB" id="276650at2"/>
<feature type="region of interest" description="Disordered" evidence="1">
    <location>
        <begin position="1"/>
        <end position="26"/>
    </location>
</feature>
<name>A0A5C6DJL4_9BACT</name>
<evidence type="ECO:0000256" key="1">
    <source>
        <dbReference type="SAM" id="MobiDB-lite"/>
    </source>
</evidence>
<dbReference type="AlphaFoldDB" id="A0A5C6DJL4"/>
<feature type="transmembrane region" description="Helical" evidence="2">
    <location>
        <begin position="44"/>
        <end position="69"/>
    </location>
</feature>
<dbReference type="RefSeq" id="WP_146528129.1">
    <property type="nucleotide sequence ID" value="NZ_SJPV01000006.1"/>
</dbReference>
<organism evidence="3 4">
    <name type="scientific">Novipirellula artificiosorum</name>
    <dbReference type="NCBI Taxonomy" id="2528016"/>
    <lineage>
        <taxon>Bacteria</taxon>
        <taxon>Pseudomonadati</taxon>
        <taxon>Planctomycetota</taxon>
        <taxon>Planctomycetia</taxon>
        <taxon>Pirellulales</taxon>
        <taxon>Pirellulaceae</taxon>
        <taxon>Novipirellula</taxon>
    </lineage>
</organism>
<feature type="transmembrane region" description="Helical" evidence="2">
    <location>
        <begin position="131"/>
        <end position="151"/>
    </location>
</feature>
<evidence type="ECO:0000256" key="2">
    <source>
        <dbReference type="SAM" id="Phobius"/>
    </source>
</evidence>
<evidence type="ECO:0000313" key="4">
    <source>
        <dbReference type="Proteomes" id="UP000319143"/>
    </source>
</evidence>
<feature type="transmembrane region" description="Helical" evidence="2">
    <location>
        <begin position="98"/>
        <end position="119"/>
    </location>
</feature>
<dbReference type="Proteomes" id="UP000319143">
    <property type="component" value="Unassembled WGS sequence"/>
</dbReference>
<gene>
    <name evidence="3" type="ORF">Poly41_38500</name>
</gene>
<keyword evidence="2" id="KW-0472">Membrane</keyword>
<evidence type="ECO:0008006" key="5">
    <source>
        <dbReference type="Google" id="ProtNLM"/>
    </source>
</evidence>
<comment type="caution">
    <text evidence="3">The sequence shown here is derived from an EMBL/GenBank/DDBJ whole genome shotgun (WGS) entry which is preliminary data.</text>
</comment>
<evidence type="ECO:0000313" key="3">
    <source>
        <dbReference type="EMBL" id="TWU36097.1"/>
    </source>
</evidence>
<sequence>MPNAPLGGENPYSPTQKTTPTLPSGGAIDPSNLMSRGLVGQVQILGVLMIVQGVLVSLAAIVIGFYAAFMPTFLEQMRQNAAAQGGNNAPVPPEFGSIMMIVGGVITVLILTLGFLHIYCGIRTMQFRGRVFSMVVLCCGLLTLITCYCLPTQLALSIYGLIVLLNAPVCEAFRYAERGHTPREIQQAYLSLP</sequence>